<keyword evidence="1" id="KW-0812">Transmembrane</keyword>
<protein>
    <submittedName>
        <fullName evidence="2">Uncharacterized protein</fullName>
    </submittedName>
</protein>
<evidence type="ECO:0000313" key="3">
    <source>
        <dbReference type="Proteomes" id="UP000323142"/>
    </source>
</evidence>
<feature type="transmembrane region" description="Helical" evidence="1">
    <location>
        <begin position="66"/>
        <end position="84"/>
    </location>
</feature>
<keyword evidence="1" id="KW-1133">Transmembrane helix</keyword>
<dbReference type="OrthoDB" id="199424at2"/>
<comment type="caution">
    <text evidence="2">The sequence shown here is derived from an EMBL/GenBank/DDBJ whole genome shotgun (WGS) entry which is preliminary data.</text>
</comment>
<evidence type="ECO:0000256" key="1">
    <source>
        <dbReference type="SAM" id="Phobius"/>
    </source>
</evidence>
<keyword evidence="1" id="KW-0472">Membrane</keyword>
<dbReference type="Proteomes" id="UP000323142">
    <property type="component" value="Unassembled WGS sequence"/>
</dbReference>
<dbReference type="RefSeq" id="WP_149816843.1">
    <property type="nucleotide sequence ID" value="NZ_VUOA01000019.1"/>
</dbReference>
<gene>
    <name evidence="2" type="ORF">F0L46_09140</name>
</gene>
<evidence type="ECO:0000313" key="2">
    <source>
        <dbReference type="EMBL" id="KAA2237170.1"/>
    </source>
</evidence>
<keyword evidence="3" id="KW-1185">Reference proteome</keyword>
<reference evidence="2 3" key="1">
    <citation type="submission" date="2019-09" db="EMBL/GenBank/DDBJ databases">
        <title>Salinarimonas rosea gen. nov., sp. nov., a new member of the a-2 subgroup of the Proteobacteria.</title>
        <authorList>
            <person name="Liu J."/>
        </authorList>
    </citation>
    <scope>NUCLEOTIDE SEQUENCE [LARGE SCALE GENOMIC DNA]</scope>
    <source>
        <strain evidence="2 3">BN140002</strain>
    </source>
</reference>
<reference evidence="2 3" key="2">
    <citation type="submission" date="2019-09" db="EMBL/GenBank/DDBJ databases">
        <authorList>
            <person name="Jin C."/>
        </authorList>
    </citation>
    <scope>NUCLEOTIDE SEQUENCE [LARGE SCALE GENOMIC DNA]</scope>
    <source>
        <strain evidence="2 3">BN140002</strain>
    </source>
</reference>
<name>A0A5B2VFE5_9HYPH</name>
<dbReference type="EMBL" id="VUOA01000019">
    <property type="protein sequence ID" value="KAA2237170.1"/>
    <property type="molecule type" value="Genomic_DNA"/>
</dbReference>
<feature type="transmembrane region" description="Helical" evidence="1">
    <location>
        <begin position="39"/>
        <end position="60"/>
    </location>
</feature>
<dbReference type="AlphaFoldDB" id="A0A5B2VFE5"/>
<accession>A0A5B2VFE5</accession>
<sequence length="188" mass="20569">MSEGAKPPDVIRASLQSGEVLAWWDRPDPRLVGRRELGLEWLFGVLLLHLAFVWIAATVWVGGEAVLLGMPLLAFGTWLVTAPFRTRRAAASMLYALTDQRALILSPTATSAHPLGSIAFVETEAAANGYGHVLFFNEALPVTYRLFHRYGPWTRKSGFIGVAQADRIARDLQDAVAALVGRSTQQQA</sequence>
<proteinExistence type="predicted"/>
<organism evidence="2 3">
    <name type="scientific">Salinarimonas soli</name>
    <dbReference type="NCBI Taxonomy" id="1638099"/>
    <lineage>
        <taxon>Bacteria</taxon>
        <taxon>Pseudomonadati</taxon>
        <taxon>Pseudomonadota</taxon>
        <taxon>Alphaproteobacteria</taxon>
        <taxon>Hyphomicrobiales</taxon>
        <taxon>Salinarimonadaceae</taxon>
        <taxon>Salinarimonas</taxon>
    </lineage>
</organism>